<dbReference type="EMBL" id="JBAMZJ010000024">
    <property type="protein sequence ID" value="KAL0525441.1"/>
    <property type="molecule type" value="Genomic_DNA"/>
</dbReference>
<dbReference type="SUPFAM" id="SSF47240">
    <property type="entry name" value="Ferritin-like"/>
    <property type="match status" value="1"/>
</dbReference>
<dbReference type="Proteomes" id="UP001500493">
    <property type="component" value="Unassembled WGS sequence"/>
</dbReference>
<accession>A0AAW3BVF7</accession>
<feature type="region of interest" description="Disordered" evidence="1">
    <location>
        <begin position="1"/>
        <end position="41"/>
    </location>
</feature>
<dbReference type="GO" id="GO:0009263">
    <property type="term" value="P:deoxyribonucleotide biosynthetic process"/>
    <property type="evidence" value="ECO:0007669"/>
    <property type="project" value="InterPro"/>
</dbReference>
<gene>
    <name evidence="2" type="ORF">Q4I32_003905</name>
</gene>
<reference evidence="2" key="1">
    <citation type="submission" date="2024-02" db="EMBL/GenBank/DDBJ databases">
        <title>FIRST GENOME SEQUENCES OF Leishmania (Viannia) shawi, Leishmania (Viannia) lindenbergi AND Leishmania (Viannia) utingensis.</title>
        <authorList>
            <person name="Resadore F."/>
            <person name="Custodio M.G.F."/>
            <person name="Boite M.C."/>
            <person name="Cupolillo E."/>
            <person name="Ferreira G.E.M."/>
        </authorList>
    </citation>
    <scope>NUCLEOTIDE SEQUENCE</scope>
    <source>
        <strain evidence="2">MHOM/BR/2013/18 LTA MLF</strain>
    </source>
</reference>
<proteinExistence type="predicted"/>
<dbReference type="InterPro" id="IPR012348">
    <property type="entry name" value="RNR-like"/>
</dbReference>
<evidence type="ECO:0000256" key="1">
    <source>
        <dbReference type="SAM" id="MobiDB-lite"/>
    </source>
</evidence>
<dbReference type="Gene3D" id="1.10.620.20">
    <property type="entry name" value="Ribonucleotide Reductase, subunit A"/>
    <property type="match status" value="1"/>
</dbReference>
<evidence type="ECO:0000313" key="3">
    <source>
        <dbReference type="Proteomes" id="UP001500493"/>
    </source>
</evidence>
<sequence length="143" mass="15847">MAGELKAIAEGAAPAKRVRTEEAETGVERPSGEAARVSSPSTAEDLVIKPIATGAEVLLADKVAEGTNAEEEPLQQENPFRYVLFPIQYHDIWRKYKEQESCIWTVEEIDLGNDMKDWVALNDGEEIDLGNDMKDWVALNDGE</sequence>
<organism evidence="2 3">
    <name type="scientific">Leishmania shawi</name>
    <dbReference type="NCBI Taxonomy" id="5680"/>
    <lineage>
        <taxon>Eukaryota</taxon>
        <taxon>Discoba</taxon>
        <taxon>Euglenozoa</taxon>
        <taxon>Kinetoplastea</taxon>
        <taxon>Metakinetoplastina</taxon>
        <taxon>Trypanosomatida</taxon>
        <taxon>Trypanosomatidae</taxon>
        <taxon>Leishmaniinae</taxon>
        <taxon>Leishmania</taxon>
        <taxon>Leishmania guyanensis species complex</taxon>
    </lineage>
</organism>
<feature type="non-terminal residue" evidence="2">
    <location>
        <position position="143"/>
    </location>
</feature>
<feature type="compositionally biased region" description="Basic and acidic residues" evidence="1">
    <location>
        <begin position="18"/>
        <end position="31"/>
    </location>
</feature>
<dbReference type="InterPro" id="IPR000358">
    <property type="entry name" value="RNR_small_fam"/>
</dbReference>
<comment type="caution">
    <text evidence="2">The sequence shown here is derived from an EMBL/GenBank/DDBJ whole genome shotgun (WGS) entry which is preliminary data.</text>
</comment>
<evidence type="ECO:0000313" key="2">
    <source>
        <dbReference type="EMBL" id="KAL0525441.1"/>
    </source>
</evidence>
<dbReference type="GO" id="GO:0016491">
    <property type="term" value="F:oxidoreductase activity"/>
    <property type="evidence" value="ECO:0007669"/>
    <property type="project" value="InterPro"/>
</dbReference>
<protein>
    <submittedName>
        <fullName evidence="2">Ribonucleotide reductase, small chain</fullName>
    </submittedName>
</protein>
<name>A0AAW3BVF7_9TRYP</name>
<dbReference type="Pfam" id="PF00268">
    <property type="entry name" value="Ribonuc_red_sm"/>
    <property type="match status" value="1"/>
</dbReference>
<dbReference type="InterPro" id="IPR009078">
    <property type="entry name" value="Ferritin-like_SF"/>
</dbReference>
<dbReference type="AlphaFoldDB" id="A0AAW3BVF7"/>